<dbReference type="InterPro" id="IPR036390">
    <property type="entry name" value="WH_DNA-bd_sf"/>
</dbReference>
<feature type="domain" description="HTH deoR-type" evidence="4">
    <location>
        <begin position="4"/>
        <end position="60"/>
    </location>
</feature>
<dbReference type="InterPro" id="IPR026881">
    <property type="entry name" value="WYL_dom"/>
</dbReference>
<dbReference type="SUPFAM" id="SSF46785">
    <property type="entry name" value="Winged helix' DNA-binding domain"/>
    <property type="match status" value="1"/>
</dbReference>
<dbReference type="PANTHER" id="PTHR34580">
    <property type="match status" value="1"/>
</dbReference>
<dbReference type="GO" id="GO:0003677">
    <property type="term" value="F:DNA binding"/>
    <property type="evidence" value="ECO:0007669"/>
    <property type="project" value="UniProtKB-KW"/>
</dbReference>
<keyword evidence="3" id="KW-0804">Transcription</keyword>
<dbReference type="InterPro" id="IPR018356">
    <property type="entry name" value="Tscrpt_reg_HTH_DeoR_CS"/>
</dbReference>
<dbReference type="Proteomes" id="UP000586827">
    <property type="component" value="Unassembled WGS sequence"/>
</dbReference>
<dbReference type="InterPro" id="IPR001034">
    <property type="entry name" value="DeoR_HTH"/>
</dbReference>
<proteinExistence type="predicted"/>
<keyword evidence="6" id="KW-1185">Reference proteome</keyword>
<comment type="caution">
    <text evidence="5">The sequence shown here is derived from an EMBL/GenBank/DDBJ whole genome shotgun (WGS) entry which is preliminary data.</text>
</comment>
<dbReference type="Pfam" id="PF13280">
    <property type="entry name" value="WYL"/>
    <property type="match status" value="1"/>
</dbReference>
<accession>A0A849BUU4</accession>
<evidence type="ECO:0000259" key="4">
    <source>
        <dbReference type="PROSITE" id="PS51000"/>
    </source>
</evidence>
<evidence type="ECO:0000313" key="5">
    <source>
        <dbReference type="EMBL" id="NNH68656.1"/>
    </source>
</evidence>
<sequence length="323" mass="35288">MRDPSGRLLRLLSLLQSPREWTGVELAERLGVTPRTIRRDVDRLRELGYPVDATHGNIGGYRLTAGTAMPPLLLDDDEALAIAIGLRTGATAAVTGIEDASLRALAKLEQVLPSRLRHRLTALSEATVVPPAGAGPSADPEILAVLGATCLVHEKVRFTYAKPGSEQSKRFVEPHRLVAAGRRWYLIAYDSDRGDWRTFRLDRITEVHRTGLRVPARELPDGVDAATWLTRSLIAHSGSIRARVVLHQSVEEAAAHVPARNGILEPLDADTCVLTTYPDTPEYLARAITLLPIDYTVQGPPEVITALRTITDRATKGIGPQRL</sequence>
<gene>
    <name evidence="5" type="ORF">HLB23_01960</name>
</gene>
<dbReference type="InterPro" id="IPR028349">
    <property type="entry name" value="PafC-like"/>
</dbReference>
<dbReference type="RefSeq" id="WP_067520262.1">
    <property type="nucleotide sequence ID" value="NZ_JABELX010000001.1"/>
</dbReference>
<keyword evidence="2" id="KW-0238">DNA-binding</keyword>
<dbReference type="GO" id="GO:0003700">
    <property type="term" value="F:DNA-binding transcription factor activity"/>
    <property type="evidence" value="ECO:0007669"/>
    <property type="project" value="InterPro"/>
</dbReference>
<dbReference type="InterPro" id="IPR036388">
    <property type="entry name" value="WH-like_DNA-bd_sf"/>
</dbReference>
<evidence type="ECO:0000256" key="1">
    <source>
        <dbReference type="ARBA" id="ARBA00023015"/>
    </source>
</evidence>
<protein>
    <submittedName>
        <fullName evidence="5">YafY family transcriptional regulator</fullName>
    </submittedName>
</protein>
<organism evidence="5 6">
    <name type="scientific">Nocardia uniformis</name>
    <dbReference type="NCBI Taxonomy" id="53432"/>
    <lineage>
        <taxon>Bacteria</taxon>
        <taxon>Bacillati</taxon>
        <taxon>Actinomycetota</taxon>
        <taxon>Actinomycetes</taxon>
        <taxon>Mycobacteriales</taxon>
        <taxon>Nocardiaceae</taxon>
        <taxon>Nocardia</taxon>
    </lineage>
</organism>
<dbReference type="Pfam" id="PF08279">
    <property type="entry name" value="HTH_11"/>
    <property type="match status" value="1"/>
</dbReference>
<dbReference type="PROSITE" id="PS00894">
    <property type="entry name" value="HTH_DEOR_1"/>
    <property type="match status" value="1"/>
</dbReference>
<dbReference type="InterPro" id="IPR051534">
    <property type="entry name" value="CBASS_pafABC_assoc_protein"/>
</dbReference>
<dbReference type="PROSITE" id="PS51000">
    <property type="entry name" value="HTH_DEOR_2"/>
    <property type="match status" value="1"/>
</dbReference>
<name>A0A849BUU4_9NOCA</name>
<reference evidence="5 6" key="1">
    <citation type="submission" date="2020-05" db="EMBL/GenBank/DDBJ databases">
        <title>MicrobeNet Type strains.</title>
        <authorList>
            <person name="Nicholson A.C."/>
        </authorList>
    </citation>
    <scope>NUCLEOTIDE SEQUENCE [LARGE SCALE GENOMIC DNA]</scope>
    <source>
        <strain evidence="5 6">JCM 3224</strain>
    </source>
</reference>
<dbReference type="PIRSF" id="PIRSF016838">
    <property type="entry name" value="PafC"/>
    <property type="match status" value="1"/>
</dbReference>
<dbReference type="AlphaFoldDB" id="A0A849BUU4"/>
<dbReference type="PROSITE" id="PS52050">
    <property type="entry name" value="WYL"/>
    <property type="match status" value="1"/>
</dbReference>
<dbReference type="EMBL" id="JABELX010000001">
    <property type="protein sequence ID" value="NNH68656.1"/>
    <property type="molecule type" value="Genomic_DNA"/>
</dbReference>
<dbReference type="PANTHER" id="PTHR34580:SF3">
    <property type="entry name" value="PROTEIN PAFB"/>
    <property type="match status" value="1"/>
</dbReference>
<dbReference type="InterPro" id="IPR013196">
    <property type="entry name" value="HTH_11"/>
</dbReference>
<keyword evidence="1" id="KW-0805">Transcription regulation</keyword>
<evidence type="ECO:0000313" key="6">
    <source>
        <dbReference type="Proteomes" id="UP000586827"/>
    </source>
</evidence>
<evidence type="ECO:0000256" key="3">
    <source>
        <dbReference type="ARBA" id="ARBA00023163"/>
    </source>
</evidence>
<dbReference type="Gene3D" id="1.10.10.10">
    <property type="entry name" value="Winged helix-like DNA-binding domain superfamily/Winged helix DNA-binding domain"/>
    <property type="match status" value="1"/>
</dbReference>
<evidence type="ECO:0000256" key="2">
    <source>
        <dbReference type="ARBA" id="ARBA00023125"/>
    </source>
</evidence>